<evidence type="ECO:0000256" key="1">
    <source>
        <dbReference type="SAM" id="Coils"/>
    </source>
</evidence>
<comment type="caution">
    <text evidence="2">The sequence shown here is derived from an EMBL/GenBank/DDBJ whole genome shotgun (WGS) entry which is preliminary data.</text>
</comment>
<keyword evidence="1" id="KW-0175">Coiled coil</keyword>
<dbReference type="PANTHER" id="PTHR42023:SF1">
    <property type="entry name" value="BHLH DOMAIN-CONTAINING PROTEIN"/>
    <property type="match status" value="1"/>
</dbReference>
<feature type="coiled-coil region" evidence="1">
    <location>
        <begin position="57"/>
        <end position="84"/>
    </location>
</feature>
<dbReference type="EMBL" id="ML978737">
    <property type="protein sequence ID" value="KAF2084813.1"/>
    <property type="molecule type" value="Genomic_DNA"/>
</dbReference>
<reference evidence="2" key="1">
    <citation type="journal article" date="2020" name="Stud. Mycol.">
        <title>101 Dothideomycetes genomes: a test case for predicting lifestyles and emergence of pathogens.</title>
        <authorList>
            <person name="Haridas S."/>
            <person name="Albert R."/>
            <person name="Binder M."/>
            <person name="Bloem J."/>
            <person name="Labutti K."/>
            <person name="Salamov A."/>
            <person name="Andreopoulos B."/>
            <person name="Baker S."/>
            <person name="Barry K."/>
            <person name="Bills G."/>
            <person name="Bluhm B."/>
            <person name="Cannon C."/>
            <person name="Castanera R."/>
            <person name="Culley D."/>
            <person name="Daum C."/>
            <person name="Ezra D."/>
            <person name="Gonzalez J."/>
            <person name="Henrissat B."/>
            <person name="Kuo A."/>
            <person name="Liang C."/>
            <person name="Lipzen A."/>
            <person name="Lutzoni F."/>
            <person name="Magnuson J."/>
            <person name="Mondo S."/>
            <person name="Nolan M."/>
            <person name="Ohm R."/>
            <person name="Pangilinan J."/>
            <person name="Park H.-J."/>
            <person name="Ramirez L."/>
            <person name="Alfaro M."/>
            <person name="Sun H."/>
            <person name="Tritt A."/>
            <person name="Yoshinaga Y."/>
            <person name="Zwiers L.-H."/>
            <person name="Turgeon B."/>
            <person name="Goodwin S."/>
            <person name="Spatafora J."/>
            <person name="Crous P."/>
            <person name="Grigoriev I."/>
        </authorList>
    </citation>
    <scope>NUCLEOTIDE SEQUENCE</scope>
    <source>
        <strain evidence="2">CBS 121410</strain>
    </source>
</reference>
<proteinExistence type="predicted"/>
<dbReference type="Proteomes" id="UP000799776">
    <property type="component" value="Unassembled WGS sequence"/>
</dbReference>
<accession>A0A9P4HQG8</accession>
<organism evidence="2 3">
    <name type="scientific">Saccharata proteae CBS 121410</name>
    <dbReference type="NCBI Taxonomy" id="1314787"/>
    <lineage>
        <taxon>Eukaryota</taxon>
        <taxon>Fungi</taxon>
        <taxon>Dikarya</taxon>
        <taxon>Ascomycota</taxon>
        <taxon>Pezizomycotina</taxon>
        <taxon>Dothideomycetes</taxon>
        <taxon>Dothideomycetes incertae sedis</taxon>
        <taxon>Botryosphaeriales</taxon>
        <taxon>Saccharataceae</taxon>
        <taxon>Saccharata</taxon>
    </lineage>
</organism>
<name>A0A9P4HQG8_9PEZI</name>
<dbReference type="OrthoDB" id="4507572at2759"/>
<feature type="non-terminal residue" evidence="2">
    <location>
        <position position="118"/>
    </location>
</feature>
<dbReference type="PANTHER" id="PTHR42023">
    <property type="entry name" value="BHLH DOMAIN-CONTAINING PROTEIN"/>
    <property type="match status" value="1"/>
</dbReference>
<gene>
    <name evidence="2" type="ORF">K490DRAFT_22727</name>
</gene>
<sequence length="118" mass="13414">TSITKALPQPPTLREHETNNDHIAALDARLANLSLRRKNISRVIHDLTIVRAVDNPLVTTLAERREAERKVKGLEEELAEIGQEEHDLGMRMHRARKRVEREEGGVGVDAIWIKRVTS</sequence>
<evidence type="ECO:0000313" key="2">
    <source>
        <dbReference type="EMBL" id="KAF2084813.1"/>
    </source>
</evidence>
<dbReference type="AlphaFoldDB" id="A0A9P4HQG8"/>
<feature type="non-terminal residue" evidence="2">
    <location>
        <position position="1"/>
    </location>
</feature>
<keyword evidence="3" id="KW-1185">Reference proteome</keyword>
<protein>
    <submittedName>
        <fullName evidence="2">Uncharacterized protein</fullName>
    </submittedName>
</protein>
<evidence type="ECO:0000313" key="3">
    <source>
        <dbReference type="Proteomes" id="UP000799776"/>
    </source>
</evidence>